<evidence type="ECO:0000313" key="2">
    <source>
        <dbReference type="Proteomes" id="UP001153636"/>
    </source>
</evidence>
<protein>
    <submittedName>
        <fullName evidence="1">Uncharacterized protein</fullName>
    </submittedName>
</protein>
<evidence type="ECO:0000313" key="1">
    <source>
        <dbReference type="EMBL" id="CAH1101489.1"/>
    </source>
</evidence>
<dbReference type="AlphaFoldDB" id="A0A9P0CFX9"/>
<reference evidence="1" key="1">
    <citation type="submission" date="2022-01" db="EMBL/GenBank/DDBJ databases">
        <authorList>
            <person name="King R."/>
        </authorList>
    </citation>
    <scope>NUCLEOTIDE SEQUENCE</scope>
</reference>
<accession>A0A9P0CFX9</accession>
<keyword evidence="2" id="KW-1185">Reference proteome</keyword>
<dbReference type="Gene3D" id="2.130.10.10">
    <property type="entry name" value="YVTN repeat-like/Quinoprotein amine dehydrogenase"/>
    <property type="match status" value="1"/>
</dbReference>
<dbReference type="EMBL" id="OV651823">
    <property type="protein sequence ID" value="CAH1101489.1"/>
    <property type="molecule type" value="Genomic_DNA"/>
</dbReference>
<gene>
    <name evidence="1" type="ORF">PSYICH_LOCUS2861</name>
</gene>
<dbReference type="InterPro" id="IPR036322">
    <property type="entry name" value="WD40_repeat_dom_sf"/>
</dbReference>
<sequence length="187" mass="21541">MNPKVDLPVQLTVGSIESASHMSRETITKIVVIETEKYFCYAAVSQYGRIGIYDGNLNFMTSYHVIMTHKDLERTDDERRRRNRWITDAIFCVDIQMLIVSNSTRSIAIYDASGLKHEPLWLIIGSPEIIECLAYKKISQNKVRQGSQCILFGGTNAGDVILFKFLQPETSLLRRKHTEKINIIYWH</sequence>
<organism evidence="1 2">
    <name type="scientific">Psylliodes chrysocephalus</name>
    <dbReference type="NCBI Taxonomy" id="3402493"/>
    <lineage>
        <taxon>Eukaryota</taxon>
        <taxon>Metazoa</taxon>
        <taxon>Ecdysozoa</taxon>
        <taxon>Arthropoda</taxon>
        <taxon>Hexapoda</taxon>
        <taxon>Insecta</taxon>
        <taxon>Pterygota</taxon>
        <taxon>Neoptera</taxon>
        <taxon>Endopterygota</taxon>
        <taxon>Coleoptera</taxon>
        <taxon>Polyphaga</taxon>
        <taxon>Cucujiformia</taxon>
        <taxon>Chrysomeloidea</taxon>
        <taxon>Chrysomelidae</taxon>
        <taxon>Galerucinae</taxon>
        <taxon>Alticini</taxon>
        <taxon>Psylliodes</taxon>
    </lineage>
</organism>
<name>A0A9P0CFX9_9CUCU</name>
<proteinExistence type="predicted"/>
<dbReference type="SUPFAM" id="SSF50978">
    <property type="entry name" value="WD40 repeat-like"/>
    <property type="match status" value="1"/>
</dbReference>
<dbReference type="OrthoDB" id="691673at2759"/>
<feature type="non-terminal residue" evidence="1">
    <location>
        <position position="187"/>
    </location>
</feature>
<dbReference type="Proteomes" id="UP001153636">
    <property type="component" value="Chromosome 11"/>
</dbReference>
<dbReference type="InterPro" id="IPR015943">
    <property type="entry name" value="WD40/YVTN_repeat-like_dom_sf"/>
</dbReference>